<comment type="caution">
    <text evidence="1">The sequence shown here is derived from an EMBL/GenBank/DDBJ whole genome shotgun (WGS) entry which is preliminary data.</text>
</comment>
<evidence type="ECO:0000313" key="2">
    <source>
        <dbReference type="Proteomes" id="UP000823603"/>
    </source>
</evidence>
<sequence length="48" mass="5708">MIRYKDRNSLVFGLSWTPGRYDVRRYWKKITFQFGASVDDSYLAVSGR</sequence>
<organism evidence="1 2">
    <name type="scientific">Candidatus Cryptobacteroides faecavium</name>
    <dbReference type="NCBI Taxonomy" id="2840762"/>
    <lineage>
        <taxon>Bacteria</taxon>
        <taxon>Pseudomonadati</taxon>
        <taxon>Bacteroidota</taxon>
        <taxon>Bacteroidia</taxon>
        <taxon>Bacteroidales</taxon>
        <taxon>Candidatus Cryptobacteroides</taxon>
    </lineage>
</organism>
<dbReference type="EMBL" id="JADIMB010000021">
    <property type="protein sequence ID" value="MBO8470464.1"/>
    <property type="molecule type" value="Genomic_DNA"/>
</dbReference>
<dbReference type="Proteomes" id="UP000823603">
    <property type="component" value="Unassembled WGS sequence"/>
</dbReference>
<dbReference type="AlphaFoldDB" id="A0A9D9NEL7"/>
<accession>A0A9D9NEL7</accession>
<evidence type="ECO:0000313" key="1">
    <source>
        <dbReference type="EMBL" id="MBO8470464.1"/>
    </source>
</evidence>
<reference evidence="1" key="1">
    <citation type="submission" date="2020-10" db="EMBL/GenBank/DDBJ databases">
        <authorList>
            <person name="Gilroy R."/>
        </authorList>
    </citation>
    <scope>NUCLEOTIDE SEQUENCE</scope>
    <source>
        <strain evidence="1">B2-22910</strain>
    </source>
</reference>
<name>A0A9D9NEL7_9BACT</name>
<reference evidence="1" key="2">
    <citation type="journal article" date="2021" name="PeerJ">
        <title>Extensive microbial diversity within the chicken gut microbiome revealed by metagenomics and culture.</title>
        <authorList>
            <person name="Gilroy R."/>
            <person name="Ravi A."/>
            <person name="Getino M."/>
            <person name="Pursley I."/>
            <person name="Horton D.L."/>
            <person name="Alikhan N.F."/>
            <person name="Baker D."/>
            <person name="Gharbi K."/>
            <person name="Hall N."/>
            <person name="Watson M."/>
            <person name="Adriaenssens E.M."/>
            <person name="Foster-Nyarko E."/>
            <person name="Jarju S."/>
            <person name="Secka A."/>
            <person name="Antonio M."/>
            <person name="Oren A."/>
            <person name="Chaudhuri R.R."/>
            <person name="La Ragione R."/>
            <person name="Hildebrand F."/>
            <person name="Pallen M.J."/>
        </authorList>
    </citation>
    <scope>NUCLEOTIDE SEQUENCE</scope>
    <source>
        <strain evidence="1">B2-22910</strain>
    </source>
</reference>
<proteinExistence type="predicted"/>
<gene>
    <name evidence="1" type="ORF">IAB82_01570</name>
</gene>
<protein>
    <submittedName>
        <fullName evidence="1">Uncharacterized protein</fullName>
    </submittedName>
</protein>